<dbReference type="InParanoid" id="A0A2J8PJE3"/>
<name>A0A2J8PJE3_PANTR</name>
<dbReference type="STRING" id="9598.ENSPTRP00000011060"/>
<protein>
    <submittedName>
        <fullName evidence="3">HEAT repeat containing 4</fullName>
    </submittedName>
</protein>
<evidence type="ECO:0000313" key="3">
    <source>
        <dbReference type="Ensembl" id="ENSPTRP00000011060.4"/>
    </source>
</evidence>
<dbReference type="Bgee" id="ENSPTRG00000006515">
    <property type="expression patterns" value="Expressed in testis and 12 other cell types or tissues"/>
</dbReference>
<dbReference type="GeneID" id="101059120"/>
<reference evidence="3" key="3">
    <citation type="submission" date="2025-09" db="UniProtKB">
        <authorList>
            <consortium name="Ensembl"/>
        </authorList>
    </citation>
    <scope>IDENTIFICATION</scope>
</reference>
<dbReference type="CTD" id="399671"/>
<evidence type="ECO:0000256" key="1">
    <source>
        <dbReference type="ARBA" id="ARBA00022737"/>
    </source>
</evidence>
<keyword evidence="4" id="KW-1185">Reference proteome</keyword>
<dbReference type="FunCoup" id="A0A2J8PJE3">
    <property type="interactions" value="13"/>
</dbReference>
<dbReference type="RefSeq" id="XP_009426374.2">
    <property type="nucleotide sequence ID" value="XM_009428099.4"/>
</dbReference>
<dbReference type="PaxDb" id="9598-ENSPTRP00000011060"/>
<dbReference type="Proteomes" id="UP000002277">
    <property type="component" value="Chromosome 14"/>
</dbReference>
<organism evidence="3 4">
    <name type="scientific">Pan troglodytes</name>
    <name type="common">Chimpanzee</name>
    <dbReference type="NCBI Taxonomy" id="9598"/>
    <lineage>
        <taxon>Eukaryota</taxon>
        <taxon>Metazoa</taxon>
        <taxon>Chordata</taxon>
        <taxon>Craniata</taxon>
        <taxon>Vertebrata</taxon>
        <taxon>Euteleostomi</taxon>
        <taxon>Mammalia</taxon>
        <taxon>Eutheria</taxon>
        <taxon>Euarchontoglires</taxon>
        <taxon>Primates</taxon>
        <taxon>Haplorrhini</taxon>
        <taxon>Catarrhini</taxon>
        <taxon>Hominidae</taxon>
        <taxon>Pan</taxon>
    </lineage>
</organism>
<accession>A0A2J8PJE3</accession>
<dbReference type="VGNC" id="VGNC:3408">
    <property type="gene designation" value="HEATR4"/>
</dbReference>
<evidence type="ECO:0000256" key="2">
    <source>
        <dbReference type="SAM" id="MobiDB-lite"/>
    </source>
</evidence>
<accession>H2Q8K2</accession>
<dbReference type="PANTHER" id="PTHR12697:SF20">
    <property type="entry name" value="HEAT REPEAT-CONTAINING PROTEIN 4"/>
    <property type="match status" value="1"/>
</dbReference>
<evidence type="ECO:0000313" key="4">
    <source>
        <dbReference type="Proteomes" id="UP000002277"/>
    </source>
</evidence>
<evidence type="ECO:0000313" key="5">
    <source>
        <dbReference type="VGNC" id="VGNC:3408"/>
    </source>
</evidence>
<dbReference type="RefSeq" id="XP_054522084.1">
    <property type="nucleotide sequence ID" value="XM_054666109.2"/>
</dbReference>
<feature type="region of interest" description="Disordered" evidence="2">
    <location>
        <begin position="135"/>
        <end position="156"/>
    </location>
</feature>
<dbReference type="Gene3D" id="1.25.10.10">
    <property type="entry name" value="Leucine-rich Repeat Variant"/>
    <property type="match status" value="2"/>
</dbReference>
<dbReference type="RefSeq" id="XP_054522082.1">
    <property type="nucleotide sequence ID" value="XM_054666107.2"/>
</dbReference>
<dbReference type="PANTHER" id="PTHR12697">
    <property type="entry name" value="PBS LYASE HEAT-LIKE PROTEIN"/>
    <property type="match status" value="1"/>
</dbReference>
<sequence length="1026" mass="117375">MTRTQKGKTFLPHCFYQSLPPRLGWGMILNYSKLKGKEECASVSSVPMVFFSSQYHLHRKSQYLKMAAANLTFSQEVVWQRGLPSIPYSQYSFDHLYNTNDIIHTPRIRKARPQKPVSFKFLGSSSPLTGDTSLAVKTESSANPEKKLKKSKPASTVWEAPHPLIHHPCMHPDMLGRPPSPDVNLEEREAWLLPPEKEARVWEATVLEKLNKRTARWIQSKRPRRPGASPNKWQSFLRQQYDWSHIRDELTSASDLELLKQLEAEETAEFEDQSVILPPQEKKKPELLLPVYYRLPSYFQQAETVEIMPGNKSTEDIHEKTSLSQPQTQSYFRQVTPRAGKFAYSTDNTFEQEIYFDEVQIIHQIGAKRDQIVLENLNRYNKQLSKVFPETPEKWSAQAIPEASYRPVQGALRWTALPTPAKDMLLQVGEKDVPIKTRRLKKQAKSLQEDVTWELVVLRRMLKEWKTAWALIIEWHHETVENLLQSLGDLHDDIRIKAITICATAALERPRIATSQRDSDKTIQDLPEVLLPALEAALCDKNAHVRMAAAICQYAIQSHNPLARNIMQTALLKGNSVDSWAAAQCLALEGTATYPVIKRILHQLFTKKNEDTEEQSYILLSYLSEKTTLIHTMLAVELNSCQWKNRIVACQAFSRISGNVCLDMKHKLIQLMWNDWNKEVRRAAAQALGQMSLGKEVHDIIRVKLGQGNSQERVEALYLIGELKLMTAKLLPSFLHCFSDDFTAVRRAACLAAGALQIRDKMVLECLLNLMQRDPYWKIKAFAIRALGQIGQVSPELTDLLLWAIHYEESPGVRLEACRSILALKLQGDRVRDTFLDVLLLENHDAVLKEMYQTMKILNLGNEGNQEMLQEIKNRIKTLSQKDLLTHKILKLEMVMGKVREEAKRVYLKPKGEQEPLTLQTLLQETFQDEMVLPRRPSEVCDTEAVIKPVKPRAPNPWLQSSVPGLTTRSKVRSPLVKDLRTSREKRNAVGPFRSDYPALYLGKFSERTFFSPIMSSPSGKKGAHL</sequence>
<dbReference type="KEGG" id="ptr:101059120"/>
<dbReference type="OrthoDB" id="9530827at2759"/>
<proteinExistence type="predicted"/>
<dbReference type="InterPro" id="IPR000357">
    <property type="entry name" value="HEAT"/>
</dbReference>
<dbReference type="Pfam" id="PF13646">
    <property type="entry name" value="HEAT_2"/>
    <property type="match status" value="1"/>
</dbReference>
<dbReference type="AlphaFoldDB" id="A0A2J8PJE3"/>
<dbReference type="Ensembl" id="ENSPTRT00000011948.4">
    <property type="protein sequence ID" value="ENSPTRP00000011060.4"/>
    <property type="gene ID" value="ENSPTRG00000006515.5"/>
</dbReference>
<dbReference type="GeneTree" id="ENSGT00390000013207"/>
<dbReference type="GO" id="GO:0016491">
    <property type="term" value="F:oxidoreductase activity"/>
    <property type="evidence" value="ECO:0000318"/>
    <property type="project" value="GO_Central"/>
</dbReference>
<gene>
    <name evidence="3 5" type="primary">HEATR4</name>
</gene>
<dbReference type="OMA" id="YATQSHN"/>
<reference evidence="3" key="2">
    <citation type="submission" date="2025-08" db="UniProtKB">
        <authorList>
            <consortium name="Ensembl"/>
        </authorList>
    </citation>
    <scope>IDENTIFICATION</scope>
</reference>
<dbReference type="InterPro" id="IPR011989">
    <property type="entry name" value="ARM-like"/>
</dbReference>
<dbReference type="Pfam" id="PF02985">
    <property type="entry name" value="HEAT"/>
    <property type="match status" value="1"/>
</dbReference>
<dbReference type="EMBL" id="AACZ04008424">
    <property type="status" value="NOT_ANNOTATED_CDS"/>
    <property type="molecule type" value="Genomic_DNA"/>
</dbReference>
<reference evidence="3 4" key="1">
    <citation type="journal article" date="2005" name="Nature">
        <title>Initial sequence of the chimpanzee genome and comparison with the human genome.</title>
        <authorList>
            <consortium name="Chimpanzee sequencing and analysis consortium"/>
        </authorList>
    </citation>
    <scope>NUCLEOTIDE SEQUENCE [LARGE SCALE GENOMIC DNA]</scope>
</reference>
<dbReference type="SUPFAM" id="SSF48371">
    <property type="entry name" value="ARM repeat"/>
    <property type="match status" value="1"/>
</dbReference>
<keyword evidence="1" id="KW-0677">Repeat</keyword>
<dbReference type="InterPro" id="IPR016024">
    <property type="entry name" value="ARM-type_fold"/>
</dbReference>